<evidence type="ECO:0000313" key="2">
    <source>
        <dbReference type="Proteomes" id="UP000523447"/>
    </source>
</evidence>
<dbReference type="Proteomes" id="UP000523447">
    <property type="component" value="Unassembled WGS sequence"/>
</dbReference>
<proteinExistence type="predicted"/>
<sequence>MGEDAMSIGEFDGESRIPQTFHDVPVYLDGRLLHPHTNSTALLEYSAPMLANRAAAVVSASSISAESQGFPA</sequence>
<dbReference type="EMBL" id="JAAXPE010000018">
    <property type="protein sequence ID" value="NKY87451.1"/>
    <property type="molecule type" value="Genomic_DNA"/>
</dbReference>
<accession>A0A7X6M0B6</accession>
<protein>
    <submittedName>
        <fullName evidence="1">Uncharacterized protein</fullName>
    </submittedName>
</protein>
<evidence type="ECO:0000313" key="1">
    <source>
        <dbReference type="EMBL" id="NKY87451.1"/>
    </source>
</evidence>
<dbReference type="AlphaFoldDB" id="A0A7X6M0B6"/>
<comment type="caution">
    <text evidence="1">The sequence shown here is derived from an EMBL/GenBank/DDBJ whole genome shotgun (WGS) entry which is preliminary data.</text>
</comment>
<keyword evidence="2" id="KW-1185">Reference proteome</keyword>
<gene>
    <name evidence="1" type="ORF">HGA07_17660</name>
</gene>
<reference evidence="1 2" key="1">
    <citation type="submission" date="2020-04" db="EMBL/GenBank/DDBJ databases">
        <title>MicrobeNet Type strains.</title>
        <authorList>
            <person name="Nicholson A.C."/>
        </authorList>
    </citation>
    <scope>NUCLEOTIDE SEQUENCE [LARGE SCALE GENOMIC DNA]</scope>
    <source>
        <strain evidence="1 2">DSM 44445</strain>
    </source>
</reference>
<name>A0A7X6M0B6_9NOCA</name>
<organism evidence="1 2">
    <name type="scientific">Nocardia veterana</name>
    <dbReference type="NCBI Taxonomy" id="132249"/>
    <lineage>
        <taxon>Bacteria</taxon>
        <taxon>Bacillati</taxon>
        <taxon>Actinomycetota</taxon>
        <taxon>Actinomycetes</taxon>
        <taxon>Mycobacteriales</taxon>
        <taxon>Nocardiaceae</taxon>
        <taxon>Nocardia</taxon>
    </lineage>
</organism>